<dbReference type="EMBL" id="LAZR01015175">
    <property type="protein sequence ID" value="KKM14316.1"/>
    <property type="molecule type" value="Genomic_DNA"/>
</dbReference>
<accession>A0A0F9HFS9</accession>
<gene>
    <name evidence="1" type="ORF">LCGC14_1707390</name>
</gene>
<reference evidence="1" key="1">
    <citation type="journal article" date="2015" name="Nature">
        <title>Complex archaea that bridge the gap between prokaryotes and eukaryotes.</title>
        <authorList>
            <person name="Spang A."/>
            <person name="Saw J.H."/>
            <person name="Jorgensen S.L."/>
            <person name="Zaremba-Niedzwiedzka K."/>
            <person name="Martijn J."/>
            <person name="Lind A.E."/>
            <person name="van Eijk R."/>
            <person name="Schleper C."/>
            <person name="Guy L."/>
            <person name="Ettema T.J."/>
        </authorList>
    </citation>
    <scope>NUCLEOTIDE SEQUENCE</scope>
</reference>
<sequence>VAFDEVLNSGTAPYVDIVGSIGGGSISVEGLQLSSVGSNVFEFTCNATTTGNLLFMNAVTATNFQITNLSVKDADTDWMTGDGVISGGSCNWDGTQSARVLYQSAGVGYEGRVYKFEVKNYSAGNIRVRPSVGVWSNTFTANGIYEFIVDEVGQELTVFDVSPGFIGSIDNISVHKLTFQKEIAESTNYTGTYYVLPVDENNFLIPVDYVTEGIVAQVFGGETNDTTGFVAANNAVLSSVETSNEGEFAIQIESNTTPTADADCDIDITVANTTVHRLSVDWRHIGTGLDWLLQVEGVTVATRAVGDTTYAEKIYYYTTADTTTTIRFMENNVSNNGGVIFDNLSLKPVTFP</sequence>
<evidence type="ECO:0000313" key="1">
    <source>
        <dbReference type="EMBL" id="KKM14316.1"/>
    </source>
</evidence>
<feature type="non-terminal residue" evidence="1">
    <location>
        <position position="1"/>
    </location>
</feature>
<comment type="caution">
    <text evidence="1">The sequence shown here is derived from an EMBL/GenBank/DDBJ whole genome shotgun (WGS) entry which is preliminary data.</text>
</comment>
<proteinExistence type="predicted"/>
<name>A0A0F9HFS9_9ZZZZ</name>
<protein>
    <submittedName>
        <fullName evidence="1">Uncharacterized protein</fullName>
    </submittedName>
</protein>
<organism evidence="1">
    <name type="scientific">marine sediment metagenome</name>
    <dbReference type="NCBI Taxonomy" id="412755"/>
    <lineage>
        <taxon>unclassified sequences</taxon>
        <taxon>metagenomes</taxon>
        <taxon>ecological metagenomes</taxon>
    </lineage>
</organism>
<dbReference type="AlphaFoldDB" id="A0A0F9HFS9"/>